<reference evidence="6" key="1">
    <citation type="submission" date="2016-12" db="EMBL/GenBank/DDBJ databases">
        <authorList>
            <person name="Varghese N."/>
            <person name="Submissions S."/>
        </authorList>
    </citation>
    <scope>NUCLEOTIDE SEQUENCE [LARGE SCALE GENOMIC DNA]</scope>
    <source>
        <strain evidence="6">DSM 13020</strain>
    </source>
</reference>
<dbReference type="InterPro" id="IPR006059">
    <property type="entry name" value="SBP"/>
</dbReference>
<evidence type="ECO:0000256" key="2">
    <source>
        <dbReference type="ARBA" id="ARBA00022448"/>
    </source>
</evidence>
<accession>A0A1M7SLC9</accession>
<keyword evidence="2" id="KW-0813">Transport</keyword>
<dbReference type="AlphaFoldDB" id="A0A1M7SLC9"/>
<keyword evidence="6" id="KW-1185">Reference proteome</keyword>
<dbReference type="SUPFAM" id="SSF53850">
    <property type="entry name" value="Periplasmic binding protein-like II"/>
    <property type="match status" value="1"/>
</dbReference>
<protein>
    <submittedName>
        <fullName evidence="5">Multiple sugar transport system substrate-binding protein</fullName>
    </submittedName>
</protein>
<sequence length="424" mass="47343">MKRVFVTMVSLMFLAAMLFAAPYNTTIKVLAWDDALTQALKDGIPEFEKQTGIKVVLELVPSGNLLQKIGVSVGPDKTDYDLVTVDEPFVPSLAHLMLPFNSWFGGKVYKKPNLNIFAPNAFEAAQWAGVFVGMPINANVYIWITRKDLVNDPKYKNEFKSKYGYDLGVPKTFKELRDMAEFFHSKGIYGFAPFTKQTEGSTAEAIFMFEAFGTSPLTVQGGKVVVSLDEKKAVEAINFYKELLRFSPPGALDMGHAERIAAFNQGKVFTMFQWPALVPQHEDPNNSLVAGKIIYSAPPVGPAKGSAIRGCWVLAMPNASKNKEAAAEFAYWWSSLETGQKLIPKGFTPARADLLLNPNYNKDRPWFKAIFDSMKNAVARPRFTRYPEASQIIRDNWLAAISGKVKPEEAVRKMIDELNDLLKK</sequence>
<gene>
    <name evidence="5" type="ORF">SAMN02745226_01036</name>
</gene>
<evidence type="ECO:0000313" key="6">
    <source>
        <dbReference type="Proteomes" id="UP000184207"/>
    </source>
</evidence>
<feature type="signal peptide" evidence="4">
    <location>
        <begin position="1"/>
        <end position="20"/>
    </location>
</feature>
<dbReference type="Gene3D" id="3.40.190.10">
    <property type="entry name" value="Periplasmic binding protein-like II"/>
    <property type="match status" value="2"/>
</dbReference>
<feature type="chain" id="PRO_5013133719" evidence="4">
    <location>
        <begin position="21"/>
        <end position="424"/>
    </location>
</feature>
<keyword evidence="3 4" id="KW-0732">Signal</keyword>
<dbReference type="PANTHER" id="PTHR43649">
    <property type="entry name" value="ARABINOSE-BINDING PROTEIN-RELATED"/>
    <property type="match status" value="1"/>
</dbReference>
<dbReference type="Proteomes" id="UP000184207">
    <property type="component" value="Unassembled WGS sequence"/>
</dbReference>
<dbReference type="Pfam" id="PF01547">
    <property type="entry name" value="SBP_bac_1"/>
    <property type="match status" value="1"/>
</dbReference>
<dbReference type="PANTHER" id="PTHR43649:SF34">
    <property type="entry name" value="ABC TRANSPORTER PERIPLASMIC-BINDING PROTEIN YCJN-RELATED"/>
    <property type="match status" value="1"/>
</dbReference>
<proteinExistence type="inferred from homology"/>
<comment type="similarity">
    <text evidence="1">Belongs to the bacterial solute-binding protein 1 family.</text>
</comment>
<keyword evidence="5" id="KW-0762">Sugar transport</keyword>
<evidence type="ECO:0000256" key="3">
    <source>
        <dbReference type="ARBA" id="ARBA00022729"/>
    </source>
</evidence>
<dbReference type="EMBL" id="FRDJ01000004">
    <property type="protein sequence ID" value="SHN59254.1"/>
    <property type="molecule type" value="Genomic_DNA"/>
</dbReference>
<evidence type="ECO:0000256" key="4">
    <source>
        <dbReference type="SAM" id="SignalP"/>
    </source>
</evidence>
<dbReference type="OrthoDB" id="9770625at2"/>
<evidence type="ECO:0000256" key="1">
    <source>
        <dbReference type="ARBA" id="ARBA00008520"/>
    </source>
</evidence>
<dbReference type="InterPro" id="IPR050490">
    <property type="entry name" value="Bact_solute-bd_prot1"/>
</dbReference>
<evidence type="ECO:0000313" key="5">
    <source>
        <dbReference type="EMBL" id="SHN59254.1"/>
    </source>
</evidence>
<dbReference type="STRING" id="1121883.SAMN02745226_01036"/>
<organism evidence="5 6">
    <name type="scientific">Fervidobacterium gondwanense DSM 13020</name>
    <dbReference type="NCBI Taxonomy" id="1121883"/>
    <lineage>
        <taxon>Bacteria</taxon>
        <taxon>Thermotogati</taxon>
        <taxon>Thermotogota</taxon>
        <taxon>Thermotogae</taxon>
        <taxon>Thermotogales</taxon>
        <taxon>Fervidobacteriaceae</taxon>
        <taxon>Fervidobacterium</taxon>
    </lineage>
</organism>
<name>A0A1M7SLC9_FERGO</name>
<dbReference type="RefSeq" id="WP_072759077.1">
    <property type="nucleotide sequence ID" value="NZ_FRDJ01000004.1"/>
</dbReference>